<reference evidence="6 7" key="1">
    <citation type="journal article" date="2021" name="ISME Commun">
        <title>Automated analysis of genomic sequences facilitates high-throughput and comprehensive description of bacteria.</title>
        <authorList>
            <person name="Hitch T.C.A."/>
        </authorList>
    </citation>
    <scope>NUCLEOTIDE SEQUENCE [LARGE SCALE GENOMIC DNA]</scope>
    <source>
        <strain evidence="6 7">Sanger_29</strain>
    </source>
</reference>
<dbReference type="Pfam" id="PF14524">
    <property type="entry name" value="Wzt_C"/>
    <property type="match status" value="1"/>
</dbReference>
<dbReference type="InterPro" id="IPR003439">
    <property type="entry name" value="ABC_transporter-like_ATP-bd"/>
</dbReference>
<name>A0ABT2SPP3_9FIRM</name>
<evidence type="ECO:0000256" key="1">
    <source>
        <dbReference type="ARBA" id="ARBA00005417"/>
    </source>
</evidence>
<protein>
    <submittedName>
        <fullName evidence="6">ABC transporter ATP-binding protein</fullName>
    </submittedName>
</protein>
<dbReference type="Pfam" id="PF00005">
    <property type="entry name" value="ABC_tran"/>
    <property type="match status" value="1"/>
</dbReference>
<dbReference type="Proteomes" id="UP001652338">
    <property type="component" value="Unassembled WGS sequence"/>
</dbReference>
<evidence type="ECO:0000256" key="3">
    <source>
        <dbReference type="ARBA" id="ARBA00022741"/>
    </source>
</evidence>
<keyword evidence="4 6" id="KW-0067">ATP-binding</keyword>
<comment type="similarity">
    <text evidence="1">Belongs to the ABC transporter superfamily.</text>
</comment>
<dbReference type="Gene3D" id="3.40.50.300">
    <property type="entry name" value="P-loop containing nucleotide triphosphate hydrolases"/>
    <property type="match status" value="1"/>
</dbReference>
<dbReference type="PROSITE" id="PS50893">
    <property type="entry name" value="ABC_TRANSPORTER_2"/>
    <property type="match status" value="1"/>
</dbReference>
<evidence type="ECO:0000256" key="2">
    <source>
        <dbReference type="ARBA" id="ARBA00022448"/>
    </source>
</evidence>
<evidence type="ECO:0000256" key="4">
    <source>
        <dbReference type="ARBA" id="ARBA00022840"/>
    </source>
</evidence>
<dbReference type="CDD" id="cd03220">
    <property type="entry name" value="ABC_KpsT_Wzt"/>
    <property type="match status" value="1"/>
</dbReference>
<dbReference type="EMBL" id="JAOQKE010000026">
    <property type="protein sequence ID" value="MCU6726489.1"/>
    <property type="molecule type" value="Genomic_DNA"/>
</dbReference>
<proteinExistence type="inferred from homology"/>
<dbReference type="InterPro" id="IPR017871">
    <property type="entry name" value="ABC_transporter-like_CS"/>
</dbReference>
<dbReference type="InterPro" id="IPR003593">
    <property type="entry name" value="AAA+_ATPase"/>
</dbReference>
<dbReference type="PROSITE" id="PS00211">
    <property type="entry name" value="ABC_TRANSPORTER_1"/>
    <property type="match status" value="1"/>
</dbReference>
<comment type="caution">
    <text evidence="6">The sequence shown here is derived from an EMBL/GenBank/DDBJ whole genome shotgun (WGS) entry which is preliminary data.</text>
</comment>
<dbReference type="InterPro" id="IPR027417">
    <property type="entry name" value="P-loop_NTPase"/>
</dbReference>
<dbReference type="RefSeq" id="WP_262655743.1">
    <property type="nucleotide sequence ID" value="NZ_JAOQKE010000026.1"/>
</dbReference>
<keyword evidence="3" id="KW-0547">Nucleotide-binding</keyword>
<dbReference type="PANTHER" id="PTHR46743">
    <property type="entry name" value="TEICHOIC ACIDS EXPORT ATP-BINDING PROTEIN TAGH"/>
    <property type="match status" value="1"/>
</dbReference>
<sequence length="434" mass="49588">MSEDIIRITNLKKTYKIYSSTKDRVFDAFSLGSKKRYREFNALNNINFNVEKGETVGIIGTNGAGKSTLLKIITGVLNPTEGDVEIKGKISALLELGAGFNEEYTGMENIFLNGRMMGYNRKEMEKKVDNIVEFADIGDFIDQPVKTYSSGMFARLAFSVAINVEPDILIVDEALSVGDIFFQNKCYKKFAELRDKGVTILFVTHDIGSVRQMCSRVLWLEKGTPKFFGDANLGCDMYMDEKRKKYEYVSAHTKDKDGKEMFIIEIDEERKYPVLTHVDDRFHNEKVQIKSVFFTTETGDYANTQYVDKKYVAHVVVECMEDMDSLIVGFIMENKKGLPLYDINNFINQQEVIKGKKGQVLEVEFHYQLPRIMNGEYVVCATVAQGTQSKHEILTWLHGVRQVEIVNTGYNSSYIEIPSKIQVFANSRENSYFI</sequence>
<evidence type="ECO:0000313" key="7">
    <source>
        <dbReference type="Proteomes" id="UP001652338"/>
    </source>
</evidence>
<keyword evidence="2" id="KW-0813">Transport</keyword>
<gene>
    <name evidence="6" type="ORF">OCV47_14355</name>
</gene>
<accession>A0ABT2SPP3</accession>
<keyword evidence="7" id="KW-1185">Reference proteome</keyword>
<dbReference type="CDD" id="cd10147">
    <property type="entry name" value="Wzt_C-like"/>
    <property type="match status" value="1"/>
</dbReference>
<evidence type="ECO:0000259" key="5">
    <source>
        <dbReference type="PROSITE" id="PS50893"/>
    </source>
</evidence>
<dbReference type="SMART" id="SM00382">
    <property type="entry name" value="AAA"/>
    <property type="match status" value="1"/>
</dbReference>
<dbReference type="SUPFAM" id="SSF52540">
    <property type="entry name" value="P-loop containing nucleoside triphosphate hydrolases"/>
    <property type="match status" value="1"/>
</dbReference>
<dbReference type="InterPro" id="IPR050683">
    <property type="entry name" value="Bact_Polysacc_Export_ATP-bd"/>
</dbReference>
<dbReference type="Gene3D" id="2.70.50.60">
    <property type="entry name" value="abc- transporter (atp binding component) like domain"/>
    <property type="match status" value="1"/>
</dbReference>
<feature type="domain" description="ABC transporter" evidence="5">
    <location>
        <begin position="6"/>
        <end position="247"/>
    </location>
</feature>
<dbReference type="GO" id="GO:0005524">
    <property type="term" value="F:ATP binding"/>
    <property type="evidence" value="ECO:0007669"/>
    <property type="project" value="UniProtKB-KW"/>
</dbReference>
<dbReference type="PANTHER" id="PTHR46743:SF2">
    <property type="entry name" value="TEICHOIC ACIDS EXPORT ATP-BINDING PROTEIN TAGH"/>
    <property type="match status" value="1"/>
</dbReference>
<evidence type="ECO:0000313" key="6">
    <source>
        <dbReference type="EMBL" id="MCU6726489.1"/>
    </source>
</evidence>
<dbReference type="InterPro" id="IPR029439">
    <property type="entry name" value="Wzt_C"/>
</dbReference>
<dbReference type="InterPro" id="IPR015860">
    <property type="entry name" value="ABC_transpr_TagH-like"/>
</dbReference>
<organism evidence="6 7">
    <name type="scientific">Muricoprocola aceti</name>
    <dbReference type="NCBI Taxonomy" id="2981772"/>
    <lineage>
        <taxon>Bacteria</taxon>
        <taxon>Bacillati</taxon>
        <taxon>Bacillota</taxon>
        <taxon>Clostridia</taxon>
        <taxon>Lachnospirales</taxon>
        <taxon>Lachnospiraceae</taxon>
        <taxon>Muricoprocola</taxon>
    </lineage>
</organism>